<organism evidence="1 2">
    <name type="scientific">Pseudomonas fluorescens</name>
    <dbReference type="NCBI Taxonomy" id="294"/>
    <lineage>
        <taxon>Bacteria</taxon>
        <taxon>Pseudomonadati</taxon>
        <taxon>Pseudomonadota</taxon>
        <taxon>Gammaproteobacteria</taxon>
        <taxon>Pseudomonadales</taxon>
        <taxon>Pseudomonadaceae</taxon>
        <taxon>Pseudomonas</taxon>
    </lineage>
</organism>
<protein>
    <submittedName>
        <fullName evidence="1">SMI1/KNR4 family protein</fullName>
    </submittedName>
</protein>
<dbReference type="Gene3D" id="3.40.1580.10">
    <property type="entry name" value="SMI1/KNR4-like"/>
    <property type="match status" value="1"/>
</dbReference>
<sequence length="134" mass="15099">MKVDIKTFLKSKKEEHLLDGLAAVDDVSLNAIKVGQKNAPDDYLEFLQEFGSGEIEIAGFMLYNGLLEASDIFDNETAAQFESVMIFGDDMQGRCVGFDKNHKWAVVEIDSADMSVKKLCETFSLFVYSLLRWL</sequence>
<proteinExistence type="predicted"/>
<evidence type="ECO:0000313" key="1">
    <source>
        <dbReference type="EMBL" id="PRW84754.1"/>
    </source>
</evidence>
<comment type="caution">
    <text evidence="1">The sequence shown here is derived from an EMBL/GenBank/DDBJ whole genome shotgun (WGS) entry which is preliminary data.</text>
</comment>
<accession>A0A2T0HNS9</accession>
<reference evidence="1 2" key="1">
    <citation type="submission" date="2018-03" db="EMBL/GenBank/DDBJ databases">
        <title>Blue discolouration in mozzarella cheese caused by Pseudomonas fluorescens.</title>
        <authorList>
            <person name="Chiesa F."/>
            <person name="Dalmasso A."/>
            <person name="Lomonaco S."/>
        </authorList>
    </citation>
    <scope>NUCLEOTIDE SEQUENCE [LARGE SCALE GENOMIC DNA]</scope>
    <source>
        <strain evidence="1 2">11293</strain>
    </source>
</reference>
<dbReference type="SUPFAM" id="SSF160631">
    <property type="entry name" value="SMI1/KNR4-like"/>
    <property type="match status" value="1"/>
</dbReference>
<name>A0A2T0HNS9_PSEFL</name>
<evidence type="ECO:0000313" key="2">
    <source>
        <dbReference type="Proteomes" id="UP000239731"/>
    </source>
</evidence>
<gene>
    <name evidence="1" type="ORF">C7A10_28270</name>
</gene>
<dbReference type="Pfam" id="PF14568">
    <property type="entry name" value="SUKH_6"/>
    <property type="match status" value="1"/>
</dbReference>
<dbReference type="Proteomes" id="UP000239731">
    <property type="component" value="Unassembled WGS sequence"/>
</dbReference>
<dbReference type="InterPro" id="IPR037883">
    <property type="entry name" value="Knr4/Smi1-like_sf"/>
</dbReference>
<dbReference type="EMBL" id="PVUH01000028">
    <property type="protein sequence ID" value="PRW84754.1"/>
    <property type="molecule type" value="Genomic_DNA"/>
</dbReference>
<dbReference type="AlphaFoldDB" id="A0A2T0HNS9"/>